<dbReference type="InterPro" id="IPR036397">
    <property type="entry name" value="RNaseH_sf"/>
</dbReference>
<feature type="domain" description="RNase H type-1" evidence="1">
    <location>
        <begin position="126"/>
        <end position="259"/>
    </location>
</feature>
<protein>
    <recommendedName>
        <fullName evidence="1">RNase H type-1 domain-containing protein</fullName>
    </recommendedName>
</protein>
<proteinExistence type="predicted"/>
<dbReference type="EMBL" id="BGZK01000488">
    <property type="protein sequence ID" value="GBP46680.1"/>
    <property type="molecule type" value="Genomic_DNA"/>
</dbReference>
<reference evidence="2 3" key="1">
    <citation type="journal article" date="2019" name="Commun. Biol.">
        <title>The bagworm genome reveals a unique fibroin gene that provides high tensile strength.</title>
        <authorList>
            <person name="Kono N."/>
            <person name="Nakamura H."/>
            <person name="Ohtoshi R."/>
            <person name="Tomita M."/>
            <person name="Numata K."/>
            <person name="Arakawa K."/>
        </authorList>
    </citation>
    <scope>NUCLEOTIDE SEQUENCE [LARGE SCALE GENOMIC DNA]</scope>
</reference>
<evidence type="ECO:0000259" key="1">
    <source>
        <dbReference type="PROSITE" id="PS50879"/>
    </source>
</evidence>
<name>A0A4C1W713_EUMVA</name>
<dbReference type="InterPro" id="IPR002156">
    <property type="entry name" value="RNaseH_domain"/>
</dbReference>
<dbReference type="PROSITE" id="PS50879">
    <property type="entry name" value="RNASE_H_1"/>
    <property type="match status" value="1"/>
</dbReference>
<dbReference type="SUPFAM" id="SSF53098">
    <property type="entry name" value="Ribonuclease H-like"/>
    <property type="match status" value="1"/>
</dbReference>
<dbReference type="GO" id="GO:0004523">
    <property type="term" value="F:RNA-DNA hybrid ribonuclease activity"/>
    <property type="evidence" value="ECO:0007669"/>
    <property type="project" value="InterPro"/>
</dbReference>
<gene>
    <name evidence="2" type="ORF">EVAR_86932_1</name>
</gene>
<dbReference type="Gene3D" id="3.30.420.10">
    <property type="entry name" value="Ribonuclease H-like superfamily/Ribonuclease H"/>
    <property type="match status" value="1"/>
</dbReference>
<keyword evidence="3" id="KW-1185">Reference proteome</keyword>
<dbReference type="CDD" id="cd09276">
    <property type="entry name" value="Rnase_HI_RT_non_LTR"/>
    <property type="match status" value="1"/>
</dbReference>
<dbReference type="AlphaFoldDB" id="A0A4C1W713"/>
<evidence type="ECO:0000313" key="2">
    <source>
        <dbReference type="EMBL" id="GBP46680.1"/>
    </source>
</evidence>
<comment type="caution">
    <text evidence="2">The sequence shown here is derived from an EMBL/GenBank/DDBJ whole genome shotgun (WGS) entry which is preliminary data.</text>
</comment>
<evidence type="ECO:0000313" key="3">
    <source>
        <dbReference type="Proteomes" id="UP000299102"/>
    </source>
</evidence>
<dbReference type="OrthoDB" id="411823at2759"/>
<accession>A0A4C1W713</accession>
<organism evidence="2 3">
    <name type="scientific">Eumeta variegata</name>
    <name type="common">Bagworm moth</name>
    <name type="synonym">Eumeta japonica</name>
    <dbReference type="NCBI Taxonomy" id="151549"/>
    <lineage>
        <taxon>Eukaryota</taxon>
        <taxon>Metazoa</taxon>
        <taxon>Ecdysozoa</taxon>
        <taxon>Arthropoda</taxon>
        <taxon>Hexapoda</taxon>
        <taxon>Insecta</taxon>
        <taxon>Pterygota</taxon>
        <taxon>Neoptera</taxon>
        <taxon>Endopterygota</taxon>
        <taxon>Lepidoptera</taxon>
        <taxon>Glossata</taxon>
        <taxon>Ditrysia</taxon>
        <taxon>Tineoidea</taxon>
        <taxon>Psychidae</taxon>
        <taxon>Oiketicinae</taxon>
        <taxon>Eumeta</taxon>
    </lineage>
</organism>
<sequence>MAGKPIKLVNELKVLGLTIDKGLTFKTHVTAMCRRAIDIYKQLAHAAKVTWDLNLKIIRLPDEHEATKHASKGIRAKKSANRNARYLSTLLLVCFHWTKRVYESTALYKHKRNLSNLPPGRELERRIAGPHLYTDDSKIEGKMGAALTWWEKDSKEVTNITFSLDPSCTVFQSELYTLHRAILLVKSRTERKVSMLSDSKSSLELLMNSKAEHQLAKSIRENIREIRSEGRKVQLFWLKAHIGTAGNKRADELIKSAALRLNTPRDYDKGLRRVELKELQRFKQPAVKPDFYTCPVATRYP</sequence>
<dbReference type="GO" id="GO:0003676">
    <property type="term" value="F:nucleic acid binding"/>
    <property type="evidence" value="ECO:0007669"/>
    <property type="project" value="InterPro"/>
</dbReference>
<dbReference type="Pfam" id="PF00075">
    <property type="entry name" value="RNase_H"/>
    <property type="match status" value="1"/>
</dbReference>
<dbReference type="InterPro" id="IPR012337">
    <property type="entry name" value="RNaseH-like_sf"/>
</dbReference>
<dbReference type="Proteomes" id="UP000299102">
    <property type="component" value="Unassembled WGS sequence"/>
</dbReference>